<evidence type="ECO:0000256" key="2">
    <source>
        <dbReference type="ARBA" id="ARBA00004752"/>
    </source>
</evidence>
<proteinExistence type="inferred from homology"/>
<evidence type="ECO:0000256" key="14">
    <source>
        <dbReference type="PIRSR" id="PIRSR618044-2"/>
    </source>
</evidence>
<evidence type="ECO:0000256" key="11">
    <source>
        <dbReference type="ARBA" id="ARBA00023316"/>
    </source>
</evidence>
<evidence type="ECO:0000256" key="8">
    <source>
        <dbReference type="ARBA" id="ARBA00022801"/>
    </source>
</evidence>
<dbReference type="InterPro" id="IPR037167">
    <property type="entry name" value="Peptidase_S11_C_sf"/>
</dbReference>
<dbReference type="Gene3D" id="2.60.410.10">
    <property type="entry name" value="D-Ala-D-Ala carboxypeptidase, C-terminal domain"/>
    <property type="match status" value="1"/>
</dbReference>
<feature type="binding site" evidence="14">
    <location>
        <position position="237"/>
    </location>
    <ligand>
        <name>substrate</name>
    </ligand>
</feature>
<comment type="similarity">
    <text evidence="3 15">Belongs to the peptidase S11 family.</text>
</comment>
<dbReference type="SUPFAM" id="SSF56601">
    <property type="entry name" value="beta-lactamase/transpeptidase-like"/>
    <property type="match status" value="1"/>
</dbReference>
<comment type="pathway">
    <text evidence="2">Cell wall biogenesis; peptidoglycan biosynthesis.</text>
</comment>
<dbReference type="Pfam" id="PF07943">
    <property type="entry name" value="PBP5_C"/>
    <property type="match status" value="1"/>
</dbReference>
<keyword evidence="9" id="KW-0133">Cell shape</keyword>
<dbReference type="InterPro" id="IPR012338">
    <property type="entry name" value="Beta-lactam/transpept-like"/>
</dbReference>
<dbReference type="GO" id="GO:0009252">
    <property type="term" value="P:peptidoglycan biosynthetic process"/>
    <property type="evidence" value="ECO:0007669"/>
    <property type="project" value="UniProtKB-UniPathway"/>
</dbReference>
<keyword evidence="8" id="KW-0378">Hydrolase</keyword>
<keyword evidence="11" id="KW-0961">Cell wall biogenesis/degradation</keyword>
<dbReference type="EC" id="3.4.16.4" evidence="4"/>
<evidence type="ECO:0000256" key="12">
    <source>
        <dbReference type="ARBA" id="ARBA00034000"/>
    </source>
</evidence>
<evidence type="ECO:0000256" key="15">
    <source>
        <dbReference type="RuleBase" id="RU004016"/>
    </source>
</evidence>
<dbReference type="InterPro" id="IPR015956">
    <property type="entry name" value="Peniciliin-bd_prot_C_sf"/>
</dbReference>
<accession>R7B196</accession>
<feature type="domain" description="Peptidase S11 D-Ala-D-Ala carboxypeptidase A C-terminal" evidence="16">
    <location>
        <begin position="284"/>
        <end position="377"/>
    </location>
</feature>
<dbReference type="Proteomes" id="UP000018141">
    <property type="component" value="Unassembled WGS sequence"/>
</dbReference>
<feature type="active site" description="Proton acceptor" evidence="13">
    <location>
        <position position="67"/>
    </location>
</feature>
<feature type="active site" description="Proton acceptor" evidence="13">
    <location>
        <position position="70"/>
    </location>
</feature>
<dbReference type="PANTHER" id="PTHR21581">
    <property type="entry name" value="D-ALANYL-D-ALANINE CARBOXYPEPTIDASE"/>
    <property type="match status" value="1"/>
</dbReference>
<comment type="catalytic activity">
    <reaction evidence="12">
        <text>Preferential cleavage: (Ac)2-L-Lys-D-Ala-|-D-Ala. Also transpeptidation of peptidyl-alanyl moieties that are N-acyl substituents of D-alanine.</text>
        <dbReference type="EC" id="3.4.16.4"/>
    </reaction>
</comment>
<dbReference type="InterPro" id="IPR001967">
    <property type="entry name" value="Peptidase_S11_N"/>
</dbReference>
<dbReference type="GO" id="GO:0071555">
    <property type="term" value="P:cell wall organization"/>
    <property type="evidence" value="ECO:0007669"/>
    <property type="project" value="UniProtKB-KW"/>
</dbReference>
<name>R7B196_9FIRM</name>
<keyword evidence="5" id="KW-0121">Carboxypeptidase</keyword>
<evidence type="ECO:0000256" key="10">
    <source>
        <dbReference type="ARBA" id="ARBA00022984"/>
    </source>
</evidence>
<evidence type="ECO:0000256" key="1">
    <source>
        <dbReference type="ARBA" id="ARBA00003217"/>
    </source>
</evidence>
<evidence type="ECO:0000256" key="4">
    <source>
        <dbReference type="ARBA" id="ARBA00012448"/>
    </source>
</evidence>
<dbReference type="Pfam" id="PF00768">
    <property type="entry name" value="Peptidase_S11"/>
    <property type="match status" value="1"/>
</dbReference>
<evidence type="ECO:0000256" key="9">
    <source>
        <dbReference type="ARBA" id="ARBA00022960"/>
    </source>
</evidence>
<comment type="caution">
    <text evidence="17">The sequence shown here is derived from an EMBL/GenBank/DDBJ whole genome shotgun (WGS) entry which is preliminary data.</text>
</comment>
<dbReference type="PANTHER" id="PTHR21581:SF6">
    <property type="entry name" value="TRAFFICKING PROTEIN PARTICLE COMPLEX SUBUNIT 12"/>
    <property type="match status" value="1"/>
</dbReference>
<evidence type="ECO:0000313" key="17">
    <source>
        <dbReference type="EMBL" id="CDD57602.1"/>
    </source>
</evidence>
<organism evidence="17 18">
    <name type="scientific">Bacteroides pectinophilus CAG:437</name>
    <dbReference type="NCBI Taxonomy" id="1263051"/>
    <lineage>
        <taxon>Bacteria</taxon>
        <taxon>Bacillati</taxon>
        <taxon>Bacillota</taxon>
        <taxon>Clostridia</taxon>
        <taxon>Eubacteriales</taxon>
    </lineage>
</organism>
<dbReference type="Gene3D" id="3.40.710.10">
    <property type="entry name" value="DD-peptidase/beta-lactamase superfamily"/>
    <property type="match status" value="1"/>
</dbReference>
<dbReference type="PRINTS" id="PR00725">
    <property type="entry name" value="DADACBPTASE1"/>
</dbReference>
<dbReference type="EMBL" id="CBHH010000051">
    <property type="protein sequence ID" value="CDD57602.1"/>
    <property type="molecule type" value="Genomic_DNA"/>
</dbReference>
<keyword evidence="7" id="KW-0732">Signal</keyword>
<reference evidence="17" key="1">
    <citation type="submission" date="2012-11" db="EMBL/GenBank/DDBJ databases">
        <title>Dependencies among metagenomic species, viruses, plasmids and units of genetic variation.</title>
        <authorList>
            <person name="Nielsen H.B."/>
            <person name="Almeida M."/>
            <person name="Juncker A.S."/>
            <person name="Rasmussen S."/>
            <person name="Li J."/>
            <person name="Sunagawa S."/>
            <person name="Plichta D."/>
            <person name="Gautier L."/>
            <person name="Le Chatelier E."/>
            <person name="Peletier E."/>
            <person name="Bonde I."/>
            <person name="Nielsen T."/>
            <person name="Manichanh C."/>
            <person name="Arumugam M."/>
            <person name="Batto J."/>
            <person name="Santos M.B.Q.D."/>
            <person name="Blom N."/>
            <person name="Borruel N."/>
            <person name="Burgdorf K.S."/>
            <person name="Boumezbeur F."/>
            <person name="Casellas F."/>
            <person name="Dore J."/>
            <person name="Guarner F."/>
            <person name="Hansen T."/>
            <person name="Hildebrand F."/>
            <person name="Kaas R.S."/>
            <person name="Kennedy S."/>
            <person name="Kristiansen K."/>
            <person name="Kultima J.R."/>
            <person name="Leonard P."/>
            <person name="Levenez F."/>
            <person name="Lund O."/>
            <person name="Moumen B."/>
            <person name="Le Paslier D."/>
            <person name="Pons N."/>
            <person name="Pedersen O."/>
            <person name="Prifti E."/>
            <person name="Qin J."/>
            <person name="Raes J."/>
            <person name="Tap J."/>
            <person name="Tims S."/>
            <person name="Ussery D.W."/>
            <person name="Yamada T."/>
            <person name="MetaHit consortium"/>
            <person name="Renault P."/>
            <person name="Sicheritz-Ponten T."/>
            <person name="Bork P."/>
            <person name="Wang J."/>
            <person name="Brunak S."/>
            <person name="Ehrlich S.D."/>
        </authorList>
    </citation>
    <scope>NUCLEOTIDE SEQUENCE [LARGE SCALE GENOMIC DNA]</scope>
</reference>
<dbReference type="GO" id="GO:0009002">
    <property type="term" value="F:serine-type D-Ala-D-Ala carboxypeptidase activity"/>
    <property type="evidence" value="ECO:0007669"/>
    <property type="project" value="UniProtKB-EC"/>
</dbReference>
<keyword evidence="6" id="KW-0645">Protease</keyword>
<dbReference type="SMART" id="SM00936">
    <property type="entry name" value="PBP5_C"/>
    <property type="match status" value="1"/>
</dbReference>
<evidence type="ECO:0000256" key="5">
    <source>
        <dbReference type="ARBA" id="ARBA00022645"/>
    </source>
</evidence>
<protein>
    <recommendedName>
        <fullName evidence="4">serine-type D-Ala-D-Ala carboxypeptidase</fullName>
        <ecNumber evidence="4">3.4.16.4</ecNumber>
    </recommendedName>
</protein>
<dbReference type="UniPathway" id="UPA00219"/>
<comment type="function">
    <text evidence="1">Removes C-terminal D-alanyl residues from sugar-peptide cell wall precursors.</text>
</comment>
<feature type="active site" evidence="13">
    <location>
        <position position="127"/>
    </location>
</feature>
<dbReference type="InterPro" id="IPR012907">
    <property type="entry name" value="Peptidase_S11_C"/>
</dbReference>
<dbReference type="GO" id="GO:0008360">
    <property type="term" value="P:regulation of cell shape"/>
    <property type="evidence" value="ECO:0007669"/>
    <property type="project" value="UniProtKB-KW"/>
</dbReference>
<gene>
    <name evidence="17" type="ORF">BN656_01732</name>
</gene>
<keyword evidence="10" id="KW-0573">Peptidoglycan synthesis</keyword>
<evidence type="ECO:0000256" key="13">
    <source>
        <dbReference type="PIRSR" id="PIRSR618044-1"/>
    </source>
</evidence>
<sequence length="394" mass="42907">MLQRRIAGILLTVIVAVLAAVPVQSMCMYRVNAAEPDVESPSVILMEASTGKTVYEKNADETLHPASITKIMTLILIFDALSGNKITLDENVTVSEHAASMGGSQVFLEAGEKQTVNTMIKCISVASANDASVAMAEHIWGNEQTFVDKMNERAQGLGMSGTHFVNCCGLDTDGHMMTARDVAIMSRELITRYPQIHEYSGIWMDTITHSTRRGESEFGLSNTNKLIKQYEWATGLKTGSTGLAKCCLSATAEKDGIELIAVVMAAPNSKTRFKDAISLLNYGYGVVDIYRDNAWLSQEKIVVHGGKSDSVTCRKNNEFVYVFTEDTDTGRIKCTEEYADGLDAPVYEGDVVGQMVYELDGNILGTIDIVAADTVEKAGLGDCIRSTMMKMLLN</sequence>
<evidence type="ECO:0000256" key="6">
    <source>
        <dbReference type="ARBA" id="ARBA00022670"/>
    </source>
</evidence>
<evidence type="ECO:0000256" key="7">
    <source>
        <dbReference type="ARBA" id="ARBA00022729"/>
    </source>
</evidence>
<dbReference type="GO" id="GO:0006508">
    <property type="term" value="P:proteolysis"/>
    <property type="evidence" value="ECO:0007669"/>
    <property type="project" value="UniProtKB-KW"/>
</dbReference>
<dbReference type="InterPro" id="IPR018044">
    <property type="entry name" value="Peptidase_S11"/>
</dbReference>
<evidence type="ECO:0000256" key="3">
    <source>
        <dbReference type="ARBA" id="ARBA00007164"/>
    </source>
</evidence>
<evidence type="ECO:0000259" key="16">
    <source>
        <dbReference type="SMART" id="SM00936"/>
    </source>
</evidence>
<dbReference type="SUPFAM" id="SSF69189">
    <property type="entry name" value="Penicillin-binding protein associated domain"/>
    <property type="match status" value="1"/>
</dbReference>
<dbReference type="AlphaFoldDB" id="R7B196"/>
<evidence type="ECO:0000313" key="18">
    <source>
        <dbReference type="Proteomes" id="UP000018141"/>
    </source>
</evidence>